<accession>A0A814CIQ3</accession>
<evidence type="ECO:0000313" key="11">
    <source>
        <dbReference type="Proteomes" id="UP000663829"/>
    </source>
</evidence>
<comment type="function">
    <text evidence="6">Subunit of the oligosaccharyl transferase (OST) complex that catalyzes the initial transfer of a defined glycan (Glc(3)Man(9)GlcNAc(2) in eukaryotes) from the lipid carrier dolichol-pyrophosphate to an asparagine residue within an Asn-X-Ser/Thr consensus motif in nascent polypeptide chains, the first step in protein N-glycosylation. N-glycosylation occurs cotranslationally and the complex associates with the Sec61 complex at the channel-forming translocon complex that mediates protein translocation across the endoplasmic reticulum (ER). All subunits are required for a maximal enzyme activity.</text>
</comment>
<feature type="transmembrane region" description="Helical" evidence="6">
    <location>
        <begin position="12"/>
        <end position="33"/>
    </location>
</feature>
<keyword evidence="11" id="KW-1185">Reference proteome</keyword>
<comment type="caution">
    <text evidence="8">The sequence shown here is derived from an EMBL/GenBank/DDBJ whole genome shotgun (WGS) entry which is preliminary data.</text>
</comment>
<gene>
    <name evidence="8" type="ORF">GPM918_LOCUS10697</name>
    <name evidence="7" type="ORF">OVA965_LOCUS11568</name>
    <name evidence="10" type="ORF">SRO942_LOCUS10698</name>
    <name evidence="9" type="ORF">TMI583_LOCUS11569</name>
</gene>
<evidence type="ECO:0000313" key="10">
    <source>
        <dbReference type="EMBL" id="CAF3717291.1"/>
    </source>
</evidence>
<evidence type="ECO:0000313" key="7">
    <source>
        <dbReference type="EMBL" id="CAF0939637.1"/>
    </source>
</evidence>
<dbReference type="GO" id="GO:0006487">
    <property type="term" value="P:protein N-linked glycosylation"/>
    <property type="evidence" value="ECO:0007669"/>
    <property type="project" value="UniProtKB-UniRule"/>
</dbReference>
<dbReference type="InterPro" id="IPR007915">
    <property type="entry name" value="TMEM258/Ost5"/>
</dbReference>
<dbReference type="Proteomes" id="UP000682733">
    <property type="component" value="Unassembled WGS sequence"/>
</dbReference>
<evidence type="ECO:0000313" key="8">
    <source>
        <dbReference type="EMBL" id="CAF0940775.1"/>
    </source>
</evidence>
<evidence type="ECO:0000256" key="5">
    <source>
        <dbReference type="ARBA" id="ARBA00023136"/>
    </source>
</evidence>
<comment type="subunit">
    <text evidence="6">Component of the oligosaccharyltransferase (OST) complex.</text>
</comment>
<comment type="subcellular location">
    <subcellularLocation>
        <location evidence="1 6">Membrane</location>
        <topology evidence="1 6">Multi-pass membrane protein</topology>
    </subcellularLocation>
</comment>
<evidence type="ECO:0000256" key="2">
    <source>
        <dbReference type="ARBA" id="ARBA00009825"/>
    </source>
</evidence>
<dbReference type="EMBL" id="CAJNOK010004499">
    <property type="protein sequence ID" value="CAF0939637.1"/>
    <property type="molecule type" value="Genomic_DNA"/>
</dbReference>
<dbReference type="PANTHER" id="PTHR13636">
    <property type="entry name" value="TRANSMEMBRANE PROTEIN 258"/>
    <property type="match status" value="1"/>
</dbReference>
<comment type="similarity">
    <text evidence="2 6">Belongs to the OST5 family.</text>
</comment>
<evidence type="ECO:0000256" key="1">
    <source>
        <dbReference type="ARBA" id="ARBA00004141"/>
    </source>
</evidence>
<feature type="transmembrane region" description="Helical" evidence="6">
    <location>
        <begin position="49"/>
        <end position="72"/>
    </location>
</feature>
<evidence type="ECO:0000313" key="9">
    <source>
        <dbReference type="EMBL" id="CAF3714904.1"/>
    </source>
</evidence>
<evidence type="ECO:0000256" key="6">
    <source>
        <dbReference type="RuleBase" id="RU367008"/>
    </source>
</evidence>
<proteinExistence type="inferred from homology"/>
<dbReference type="EMBL" id="CAJNOQ010002133">
    <property type="protein sequence ID" value="CAF0940775.1"/>
    <property type="molecule type" value="Genomic_DNA"/>
</dbReference>
<keyword evidence="5 6" id="KW-0472">Membrane</keyword>
<protein>
    <recommendedName>
        <fullName evidence="6">Dolichyl-diphosphooligosaccharide-protein glycosyltransferase subunit TMEM258</fullName>
    </recommendedName>
    <alternativeName>
        <fullName evidence="6">Transmembrane protein 258</fullName>
    </alternativeName>
</protein>
<sequence>MNRYVSPVNPAAYPTLSIILLGIGLFVMSWFFVYETTSSKYNRDFKKEILIALVASIFLGFGGLFLLLWVGIYV</sequence>
<dbReference type="EMBL" id="CAJOBA010004503">
    <property type="protein sequence ID" value="CAF3714904.1"/>
    <property type="molecule type" value="Genomic_DNA"/>
</dbReference>
<keyword evidence="4 6" id="KW-1133">Transmembrane helix</keyword>
<dbReference type="EMBL" id="CAJOBC010002133">
    <property type="protein sequence ID" value="CAF3717291.1"/>
    <property type="molecule type" value="Genomic_DNA"/>
</dbReference>
<dbReference type="GO" id="GO:0008250">
    <property type="term" value="C:oligosaccharyltransferase complex"/>
    <property type="evidence" value="ECO:0007669"/>
    <property type="project" value="UniProtKB-UniRule"/>
</dbReference>
<dbReference type="AlphaFoldDB" id="A0A814CIQ3"/>
<dbReference type="Proteomes" id="UP000663829">
    <property type="component" value="Unassembled WGS sequence"/>
</dbReference>
<dbReference type="Pfam" id="PF05251">
    <property type="entry name" value="Ost5"/>
    <property type="match status" value="1"/>
</dbReference>
<reference evidence="8" key="1">
    <citation type="submission" date="2021-02" db="EMBL/GenBank/DDBJ databases">
        <authorList>
            <person name="Nowell W R."/>
        </authorList>
    </citation>
    <scope>NUCLEOTIDE SEQUENCE</scope>
</reference>
<name>A0A814CIQ3_9BILA</name>
<evidence type="ECO:0000256" key="3">
    <source>
        <dbReference type="ARBA" id="ARBA00022692"/>
    </source>
</evidence>
<evidence type="ECO:0000256" key="4">
    <source>
        <dbReference type="ARBA" id="ARBA00022989"/>
    </source>
</evidence>
<keyword evidence="3 6" id="KW-0812">Transmembrane</keyword>
<dbReference type="OrthoDB" id="18408at2759"/>
<dbReference type="Proteomes" id="UP000681722">
    <property type="component" value="Unassembled WGS sequence"/>
</dbReference>
<organism evidence="8 11">
    <name type="scientific">Didymodactylos carnosus</name>
    <dbReference type="NCBI Taxonomy" id="1234261"/>
    <lineage>
        <taxon>Eukaryota</taxon>
        <taxon>Metazoa</taxon>
        <taxon>Spiralia</taxon>
        <taxon>Gnathifera</taxon>
        <taxon>Rotifera</taxon>
        <taxon>Eurotatoria</taxon>
        <taxon>Bdelloidea</taxon>
        <taxon>Philodinida</taxon>
        <taxon>Philodinidae</taxon>
        <taxon>Didymodactylos</taxon>
    </lineage>
</organism>
<dbReference type="Proteomes" id="UP000677228">
    <property type="component" value="Unassembled WGS sequence"/>
</dbReference>